<reference evidence="2" key="1">
    <citation type="journal article" date="2020" name="Phytopathology">
        <title>Genome Sequence Resources of Colletotrichum truncatum, C. plurivorum, C. musicola, and C. sojae: Four Species Pathogenic to Soybean (Glycine max).</title>
        <authorList>
            <person name="Rogerio F."/>
            <person name="Boufleur T.R."/>
            <person name="Ciampi-Guillardi M."/>
            <person name="Sukno S.A."/>
            <person name="Thon M.R."/>
            <person name="Massola Junior N.S."/>
            <person name="Baroncelli R."/>
        </authorList>
    </citation>
    <scope>NUCLEOTIDE SEQUENCE</scope>
    <source>
        <strain evidence="2">LFN00145</strain>
    </source>
</reference>
<evidence type="ECO:0000313" key="3">
    <source>
        <dbReference type="Proteomes" id="UP000654918"/>
    </source>
</evidence>
<accession>A0A8H6MYA0</accession>
<name>A0A8H6MYA0_9PEZI</name>
<feature type="region of interest" description="Disordered" evidence="1">
    <location>
        <begin position="105"/>
        <end position="222"/>
    </location>
</feature>
<sequence length="454" mass="46251">MRRTILSATLFGAAAIAGMELDRRQSGQSIPLSPDFEFLLGIVGGIGGPSSSAGISTSAPLSTSGASTVPTSSLSSSAFFGNSTSQTTSRSTSASSTSVSVTLSSSSSASSSSVSSSSDTASTTQTSSSSGSSTATSTPSSSQSSSSQSSSSQSSSSQSSSSQSSSSSSSPSSSSATATSTSSSPSSQSSSSSSSTGVSSTSSSSSSSSLSSSSSSSSSSSLISSSSTITTTSSSSSSSSTAPAFTGCNFNIRPPVRLQNPTKLVFNNYDTGFAVINVPFQVGLYGTTDTTIYVHINGLISLFTTTTDNQARAVPNTAGNIPPVSILPYNTDLTIPDIDQWGVYFEVRPSTRFTGRELVVEYIVSSNGADYIHFSTTFYEASTGRSRFEYYQSRLKGADASVGIQNLQISPQRSAQWSFMGAFTQDNFFVEYNAPNSVGDSLSTGQVSNPATSC</sequence>
<gene>
    <name evidence="2" type="ORF">CPLU01_14648</name>
</gene>
<dbReference type="Proteomes" id="UP000654918">
    <property type="component" value="Unassembled WGS sequence"/>
</dbReference>
<protein>
    <submittedName>
        <fullName evidence="2">Peptidase s8 and s53 subtilisin kexin sedolisin</fullName>
    </submittedName>
</protein>
<organism evidence="2 3">
    <name type="scientific">Colletotrichum plurivorum</name>
    <dbReference type="NCBI Taxonomy" id="2175906"/>
    <lineage>
        <taxon>Eukaryota</taxon>
        <taxon>Fungi</taxon>
        <taxon>Dikarya</taxon>
        <taxon>Ascomycota</taxon>
        <taxon>Pezizomycotina</taxon>
        <taxon>Sordariomycetes</taxon>
        <taxon>Hypocreomycetidae</taxon>
        <taxon>Glomerellales</taxon>
        <taxon>Glomerellaceae</taxon>
        <taxon>Colletotrichum</taxon>
        <taxon>Colletotrichum orchidearum species complex</taxon>
    </lineage>
</organism>
<dbReference type="AlphaFoldDB" id="A0A8H6MYA0"/>
<evidence type="ECO:0000256" key="1">
    <source>
        <dbReference type="SAM" id="MobiDB-lite"/>
    </source>
</evidence>
<comment type="caution">
    <text evidence="2">The sequence shown here is derived from an EMBL/GenBank/DDBJ whole genome shotgun (WGS) entry which is preliminary data.</text>
</comment>
<evidence type="ECO:0000313" key="2">
    <source>
        <dbReference type="EMBL" id="KAF6813467.1"/>
    </source>
</evidence>
<keyword evidence="3" id="KW-1185">Reference proteome</keyword>
<proteinExistence type="predicted"/>
<dbReference type="EMBL" id="WIGO01000405">
    <property type="protein sequence ID" value="KAF6813467.1"/>
    <property type="molecule type" value="Genomic_DNA"/>
</dbReference>